<sequence>MASVTFKQMRQTEPIKRNRETQSNVNQILYLRIMGTGDSACAGDKLMNQKCQQAMRKKYTQCDPSDFYCACRDGKLDYVREHLPKMSTKDVDKLEGIGDTALHVATRNDHKEIVKLLLKADCSTTTMNHDGKMPHEESKTSEMKNIYMRPNSTYFYDSDPKTTFEVFQRITQEKVQPINQEPGSKLQHITQEQVEEQKRDWIQTFKDDKELKQHSLNEQTAAMWWKVFHWVSHTFSETLNRRDFRADLFDLDSDRDFDEFLKKNIEDGVAYQRTKEALKVADTAKDIVPLITLYTSEYGDDKKAFYQMLNQQLALASENDIDTSHFCKRFVYEFEMKSDQLENRSFTGTTFRGASMYDSDIKIYEELVIKGQNGVIALKTFTSTSRQKKQAMKFAIKKPGMQRVLYTYNIHNRTHGIVSVKDVSKYPHEDEVLIIPGNLFTISRVRKNEDEDLTEIHLEHINTKVSTFKKLRHTVTSMRTRPKMLRD</sequence>
<dbReference type="GO" id="GO:0031436">
    <property type="term" value="C:BRCA1-BARD1 complex"/>
    <property type="evidence" value="ECO:0007669"/>
    <property type="project" value="TreeGrafter"/>
</dbReference>
<keyword evidence="9" id="KW-0520">NAD</keyword>
<evidence type="ECO:0000256" key="4">
    <source>
        <dbReference type="ARBA" id="ARBA00022695"/>
    </source>
</evidence>
<dbReference type="AlphaFoldDB" id="A0A814VU59"/>
<comment type="similarity">
    <text evidence="1 9">Belongs to the Arg-specific ADP-ribosyltransferase family.</text>
</comment>
<evidence type="ECO:0000256" key="8">
    <source>
        <dbReference type="PROSITE-ProRule" id="PRU00023"/>
    </source>
</evidence>
<gene>
    <name evidence="11" type="ORF">VCS650_LOCUS25185</name>
</gene>
<dbReference type="Pfam" id="PF12796">
    <property type="entry name" value="Ank_2"/>
    <property type="match status" value="1"/>
</dbReference>
<keyword evidence="2 9" id="KW-0328">Glycosyltransferase</keyword>
<evidence type="ECO:0000256" key="10">
    <source>
        <dbReference type="SAM" id="MobiDB-lite"/>
    </source>
</evidence>
<dbReference type="Proteomes" id="UP000663891">
    <property type="component" value="Unassembled WGS sequence"/>
</dbReference>
<comment type="caution">
    <text evidence="11">The sequence shown here is derived from an EMBL/GenBank/DDBJ whole genome shotgun (WGS) entry which is preliminary data.</text>
</comment>
<dbReference type="Gene3D" id="3.90.176.10">
    <property type="entry name" value="Toxin ADP-ribosyltransferase, Chain A, domain 1"/>
    <property type="match status" value="1"/>
</dbReference>
<dbReference type="Gene3D" id="1.25.40.20">
    <property type="entry name" value="Ankyrin repeat-containing domain"/>
    <property type="match status" value="1"/>
</dbReference>
<dbReference type="InterPro" id="IPR036770">
    <property type="entry name" value="Ankyrin_rpt-contain_sf"/>
</dbReference>
<reference evidence="11" key="1">
    <citation type="submission" date="2021-02" db="EMBL/GenBank/DDBJ databases">
        <authorList>
            <person name="Nowell W R."/>
        </authorList>
    </citation>
    <scope>NUCLEOTIDE SEQUENCE</scope>
</reference>
<organism evidence="11 12">
    <name type="scientific">Adineta steineri</name>
    <dbReference type="NCBI Taxonomy" id="433720"/>
    <lineage>
        <taxon>Eukaryota</taxon>
        <taxon>Metazoa</taxon>
        <taxon>Spiralia</taxon>
        <taxon>Gnathifera</taxon>
        <taxon>Rotifera</taxon>
        <taxon>Eurotatoria</taxon>
        <taxon>Bdelloidea</taxon>
        <taxon>Adinetida</taxon>
        <taxon>Adinetidae</taxon>
        <taxon>Adineta</taxon>
    </lineage>
</organism>
<dbReference type="PROSITE" id="PS50297">
    <property type="entry name" value="ANK_REP_REGION"/>
    <property type="match status" value="1"/>
</dbReference>
<dbReference type="GO" id="GO:0070531">
    <property type="term" value="C:BRCA1-A complex"/>
    <property type="evidence" value="ECO:0007669"/>
    <property type="project" value="TreeGrafter"/>
</dbReference>
<evidence type="ECO:0000256" key="1">
    <source>
        <dbReference type="ARBA" id="ARBA00009558"/>
    </source>
</evidence>
<dbReference type="InterPro" id="IPR000768">
    <property type="entry name" value="ART"/>
</dbReference>
<keyword evidence="9" id="KW-0521">NADP</keyword>
<evidence type="ECO:0000256" key="5">
    <source>
        <dbReference type="ARBA" id="ARBA00022737"/>
    </source>
</evidence>
<evidence type="ECO:0000256" key="3">
    <source>
        <dbReference type="ARBA" id="ARBA00022679"/>
    </source>
</evidence>
<dbReference type="EC" id="2.4.2.31" evidence="9"/>
<keyword evidence="3 9" id="KW-0808">Transferase</keyword>
<dbReference type="EMBL" id="CAJNON010000320">
    <property type="protein sequence ID" value="CAF1193305.1"/>
    <property type="molecule type" value="Genomic_DNA"/>
</dbReference>
<accession>A0A814VU59</accession>
<evidence type="ECO:0000256" key="9">
    <source>
        <dbReference type="RuleBase" id="RU361228"/>
    </source>
</evidence>
<dbReference type="GO" id="GO:0004842">
    <property type="term" value="F:ubiquitin-protein transferase activity"/>
    <property type="evidence" value="ECO:0007669"/>
    <property type="project" value="TreeGrafter"/>
</dbReference>
<evidence type="ECO:0000256" key="7">
    <source>
        <dbReference type="ARBA" id="ARBA00047597"/>
    </source>
</evidence>
<dbReference type="PROSITE" id="PS50088">
    <property type="entry name" value="ANK_REPEAT"/>
    <property type="match status" value="1"/>
</dbReference>
<name>A0A814VU59_9BILA</name>
<feature type="repeat" description="ANK" evidence="8">
    <location>
        <begin position="97"/>
        <end position="129"/>
    </location>
</feature>
<evidence type="ECO:0000313" key="12">
    <source>
        <dbReference type="Proteomes" id="UP000663891"/>
    </source>
</evidence>
<evidence type="ECO:0000256" key="6">
    <source>
        <dbReference type="ARBA" id="ARBA00023043"/>
    </source>
</evidence>
<feature type="compositionally biased region" description="Polar residues" evidence="10">
    <location>
        <begin position="1"/>
        <end position="11"/>
    </location>
</feature>
<dbReference type="Pfam" id="PF01129">
    <property type="entry name" value="ART"/>
    <property type="match status" value="1"/>
</dbReference>
<keyword evidence="4" id="KW-0548">Nucleotidyltransferase</keyword>
<dbReference type="SUPFAM" id="SSF56399">
    <property type="entry name" value="ADP-ribosylation"/>
    <property type="match status" value="1"/>
</dbReference>
<dbReference type="PROSITE" id="PS51996">
    <property type="entry name" value="TR_MART"/>
    <property type="match status" value="1"/>
</dbReference>
<evidence type="ECO:0000256" key="2">
    <source>
        <dbReference type="ARBA" id="ARBA00022676"/>
    </source>
</evidence>
<dbReference type="GO" id="GO:0106274">
    <property type="term" value="F:NAD+-protein-arginine ADP-ribosyltransferase activity"/>
    <property type="evidence" value="ECO:0007669"/>
    <property type="project" value="UniProtKB-EC"/>
</dbReference>
<proteinExistence type="inferred from homology"/>
<comment type="catalytic activity">
    <reaction evidence="7 9">
        <text>L-arginyl-[protein] + NAD(+) = N(omega)-(ADP-D-ribosyl)-L-arginyl-[protein] + nicotinamide + H(+)</text>
        <dbReference type="Rhea" id="RHEA:19149"/>
        <dbReference type="Rhea" id="RHEA-COMP:10532"/>
        <dbReference type="Rhea" id="RHEA-COMP:15087"/>
        <dbReference type="ChEBI" id="CHEBI:15378"/>
        <dbReference type="ChEBI" id="CHEBI:17154"/>
        <dbReference type="ChEBI" id="CHEBI:29965"/>
        <dbReference type="ChEBI" id="CHEBI:57540"/>
        <dbReference type="ChEBI" id="CHEBI:142554"/>
        <dbReference type="EC" id="2.4.2.31"/>
    </reaction>
</comment>
<dbReference type="InterPro" id="IPR002110">
    <property type="entry name" value="Ankyrin_rpt"/>
</dbReference>
<dbReference type="GO" id="GO:0085020">
    <property type="term" value="P:protein K6-linked ubiquitination"/>
    <property type="evidence" value="ECO:0007669"/>
    <property type="project" value="TreeGrafter"/>
</dbReference>
<protein>
    <recommendedName>
        <fullName evidence="9">NAD(P)(+)--arginine ADP-ribosyltransferase</fullName>
        <ecNumber evidence="9">2.4.2.31</ecNumber>
    </recommendedName>
    <alternativeName>
        <fullName evidence="9">Mono(ADP-ribosyl)transferase</fullName>
    </alternativeName>
</protein>
<keyword evidence="5" id="KW-0677">Repeat</keyword>
<dbReference type="GO" id="GO:0016779">
    <property type="term" value="F:nucleotidyltransferase activity"/>
    <property type="evidence" value="ECO:0007669"/>
    <property type="project" value="UniProtKB-KW"/>
</dbReference>
<dbReference type="PANTHER" id="PTHR24171:SF8">
    <property type="entry name" value="BRCA1-ASSOCIATED RING DOMAIN PROTEIN 1"/>
    <property type="match status" value="1"/>
</dbReference>
<dbReference type="SMART" id="SM00248">
    <property type="entry name" value="ANK"/>
    <property type="match status" value="1"/>
</dbReference>
<dbReference type="PANTHER" id="PTHR24171">
    <property type="entry name" value="ANKYRIN REPEAT DOMAIN-CONTAINING PROTEIN 39-RELATED"/>
    <property type="match status" value="1"/>
</dbReference>
<dbReference type="OrthoDB" id="423533at2759"/>
<dbReference type="SUPFAM" id="SSF48403">
    <property type="entry name" value="Ankyrin repeat"/>
    <property type="match status" value="1"/>
</dbReference>
<feature type="region of interest" description="Disordered" evidence="10">
    <location>
        <begin position="1"/>
        <end position="20"/>
    </location>
</feature>
<evidence type="ECO:0000313" key="11">
    <source>
        <dbReference type="EMBL" id="CAF1193305.1"/>
    </source>
</evidence>
<keyword evidence="6 8" id="KW-0040">ANK repeat</keyword>